<proteinExistence type="predicted"/>
<dbReference type="InterPro" id="IPR008538">
    <property type="entry name" value="Uma2"/>
</dbReference>
<keyword evidence="2" id="KW-0540">Nuclease</keyword>
<evidence type="ECO:0000313" key="2">
    <source>
        <dbReference type="EMBL" id="SFE47311.1"/>
    </source>
</evidence>
<evidence type="ECO:0000259" key="1">
    <source>
        <dbReference type="Pfam" id="PF05685"/>
    </source>
</evidence>
<feature type="domain" description="Putative restriction endonuclease" evidence="1">
    <location>
        <begin position="25"/>
        <end position="152"/>
    </location>
</feature>
<dbReference type="RefSeq" id="WP_091538579.1">
    <property type="nucleotide sequence ID" value="NZ_FONY01000002.1"/>
</dbReference>
<dbReference type="SUPFAM" id="SSF52980">
    <property type="entry name" value="Restriction endonuclease-like"/>
    <property type="match status" value="1"/>
</dbReference>
<dbReference type="Pfam" id="PF05685">
    <property type="entry name" value="Uma2"/>
    <property type="match status" value="1"/>
</dbReference>
<keyword evidence="2" id="KW-0378">Hydrolase</keyword>
<gene>
    <name evidence="2" type="ORF">SAMN04488541_10023</name>
</gene>
<protein>
    <submittedName>
        <fullName evidence="2">Putative restriction endonuclease</fullName>
    </submittedName>
</protein>
<dbReference type="CDD" id="cd06260">
    <property type="entry name" value="DUF820-like"/>
    <property type="match status" value="1"/>
</dbReference>
<dbReference type="InterPro" id="IPR012296">
    <property type="entry name" value="Nuclease_put_TT1808"/>
</dbReference>
<keyword evidence="3" id="KW-1185">Reference proteome</keyword>
<dbReference type="Proteomes" id="UP000199513">
    <property type="component" value="Unassembled WGS sequence"/>
</dbReference>
<dbReference type="OrthoDB" id="952185at2"/>
<organism evidence="2 3">
    <name type="scientific">Thermoflexibacter ruber</name>
    <dbReference type="NCBI Taxonomy" id="1003"/>
    <lineage>
        <taxon>Bacteria</taxon>
        <taxon>Pseudomonadati</taxon>
        <taxon>Bacteroidota</taxon>
        <taxon>Cytophagia</taxon>
        <taxon>Cytophagales</taxon>
        <taxon>Thermoflexibacteraceae</taxon>
        <taxon>Thermoflexibacter</taxon>
    </lineage>
</organism>
<name>A0A1I2ATJ9_9BACT</name>
<evidence type="ECO:0000313" key="3">
    <source>
        <dbReference type="Proteomes" id="UP000199513"/>
    </source>
</evidence>
<dbReference type="Gene3D" id="3.90.1570.10">
    <property type="entry name" value="tt1808, chain A"/>
    <property type="match status" value="1"/>
</dbReference>
<dbReference type="EMBL" id="FONY01000002">
    <property type="protein sequence ID" value="SFE47311.1"/>
    <property type="molecule type" value="Genomic_DNA"/>
</dbReference>
<dbReference type="InterPro" id="IPR011335">
    <property type="entry name" value="Restrct_endonuc-II-like"/>
</dbReference>
<dbReference type="AlphaFoldDB" id="A0A1I2ATJ9"/>
<keyword evidence="2" id="KW-0255">Endonuclease</keyword>
<accession>A0A1I2ATJ9</accession>
<reference evidence="2 3" key="1">
    <citation type="submission" date="2016-10" db="EMBL/GenBank/DDBJ databases">
        <authorList>
            <person name="de Groot N.N."/>
        </authorList>
    </citation>
    <scope>NUCLEOTIDE SEQUENCE [LARGE SCALE GENOMIC DNA]</scope>
    <source>
        <strain>GEY</strain>
        <strain evidence="3">DSM 9560</strain>
    </source>
</reference>
<sequence>MELTTDLIEKYEIEDFNESKDIPSLFHARLQSNISYAIRSKYKSKFDAYTELSLSVNGKEYVVDVCVFPAQEVDWAADDQIYVDTPPLIAIEILSPKQFLTDLTSKSKIYFSWGVKSCWIVIPSTKIVIVQDSLRNQKVYSSGKITDLANDLEIEFEDVFM</sequence>
<dbReference type="GO" id="GO:0004519">
    <property type="term" value="F:endonuclease activity"/>
    <property type="evidence" value="ECO:0007669"/>
    <property type="project" value="UniProtKB-KW"/>
</dbReference>